<dbReference type="InterPro" id="IPR050397">
    <property type="entry name" value="Env_Response_Regulators"/>
</dbReference>
<dbReference type="Proteomes" id="UP001501565">
    <property type="component" value="Unassembled WGS sequence"/>
</dbReference>
<protein>
    <submittedName>
        <fullName evidence="2">cAMP-binding protein CbpA</fullName>
    </submittedName>
</protein>
<dbReference type="PANTHER" id="PTHR24567:SF74">
    <property type="entry name" value="HTH-TYPE TRANSCRIPTIONAL REGULATOR ARCR"/>
    <property type="match status" value="1"/>
</dbReference>
<reference evidence="3" key="1">
    <citation type="journal article" date="2019" name="Int. J. Syst. Evol. Microbiol.">
        <title>The Global Catalogue of Microorganisms (GCM) 10K type strain sequencing project: providing services to taxonomists for standard genome sequencing and annotation.</title>
        <authorList>
            <consortium name="The Broad Institute Genomics Platform"/>
            <consortium name="The Broad Institute Genome Sequencing Center for Infectious Disease"/>
            <person name="Wu L."/>
            <person name="Ma J."/>
        </authorList>
    </citation>
    <scope>NUCLEOTIDE SEQUENCE [LARGE SCALE GENOMIC DNA]</scope>
    <source>
        <strain evidence="3">JCM 17551</strain>
    </source>
</reference>
<dbReference type="PROSITE" id="PS50042">
    <property type="entry name" value="CNMP_BINDING_3"/>
    <property type="match status" value="2"/>
</dbReference>
<accession>A0ABP7MSB0</accession>
<feature type="domain" description="Cyclic nucleotide-binding" evidence="1">
    <location>
        <begin position="44"/>
        <end position="94"/>
    </location>
</feature>
<proteinExistence type="predicted"/>
<dbReference type="Gene3D" id="2.60.120.10">
    <property type="entry name" value="Jelly Rolls"/>
    <property type="match status" value="2"/>
</dbReference>
<dbReference type="CDD" id="cd00038">
    <property type="entry name" value="CAP_ED"/>
    <property type="match status" value="1"/>
</dbReference>
<dbReference type="InterPro" id="IPR014710">
    <property type="entry name" value="RmlC-like_jellyroll"/>
</dbReference>
<name>A0ABP7MSB0_9GAMM</name>
<comment type="caution">
    <text evidence="2">The sequence shown here is derived from an EMBL/GenBank/DDBJ whole genome shotgun (WGS) entry which is preliminary data.</text>
</comment>
<keyword evidence="3" id="KW-1185">Reference proteome</keyword>
<evidence type="ECO:0000313" key="2">
    <source>
        <dbReference type="EMBL" id="GAA3927578.1"/>
    </source>
</evidence>
<feature type="domain" description="Cyclic nucleotide-binding" evidence="1">
    <location>
        <begin position="150"/>
        <end position="244"/>
    </location>
</feature>
<sequence>MLLLGEHPDHIDKMANRLKELSKFLVSGFIDDLPKRELNHIEDLYHDSDSNTLFYLVSGTIQVESNERIVYYYEDGDIVGLQNTLDIQSPRLTSPDPVTLIAIDKNKFAEHVNNKPQWAQYLLILSAFFTDAYSRLAQIHAIPQTGFLTFKSGDTIIQEGDSSNDVYTLLTGHAQAFINGVQVGDIYSEEIFGAMAAFTNSPRSATVKASEECQVLAVPKDQFVNLIQYHPKTCVSLIESMARKIKSLNEMITA</sequence>
<dbReference type="SMART" id="SM00100">
    <property type="entry name" value="cNMP"/>
    <property type="match status" value="1"/>
</dbReference>
<evidence type="ECO:0000313" key="3">
    <source>
        <dbReference type="Proteomes" id="UP001501565"/>
    </source>
</evidence>
<dbReference type="Pfam" id="PF00027">
    <property type="entry name" value="cNMP_binding"/>
    <property type="match status" value="1"/>
</dbReference>
<evidence type="ECO:0000259" key="1">
    <source>
        <dbReference type="PROSITE" id="PS50042"/>
    </source>
</evidence>
<dbReference type="InterPro" id="IPR018490">
    <property type="entry name" value="cNMP-bd_dom_sf"/>
</dbReference>
<organism evidence="2 3">
    <name type="scientific">Litoribacillus peritrichatus</name>
    <dbReference type="NCBI Taxonomy" id="718191"/>
    <lineage>
        <taxon>Bacteria</taxon>
        <taxon>Pseudomonadati</taxon>
        <taxon>Pseudomonadota</taxon>
        <taxon>Gammaproteobacteria</taxon>
        <taxon>Oceanospirillales</taxon>
        <taxon>Oceanospirillaceae</taxon>
        <taxon>Litoribacillus</taxon>
    </lineage>
</organism>
<dbReference type="SUPFAM" id="SSF51206">
    <property type="entry name" value="cAMP-binding domain-like"/>
    <property type="match status" value="2"/>
</dbReference>
<dbReference type="EMBL" id="BAABBN010000007">
    <property type="protein sequence ID" value="GAA3927578.1"/>
    <property type="molecule type" value="Genomic_DNA"/>
</dbReference>
<dbReference type="PANTHER" id="PTHR24567">
    <property type="entry name" value="CRP FAMILY TRANSCRIPTIONAL REGULATORY PROTEIN"/>
    <property type="match status" value="1"/>
</dbReference>
<dbReference type="RefSeq" id="WP_344798860.1">
    <property type="nucleotide sequence ID" value="NZ_BAABBN010000007.1"/>
</dbReference>
<dbReference type="PRINTS" id="PR00103">
    <property type="entry name" value="CAMPKINASE"/>
</dbReference>
<gene>
    <name evidence="2" type="primary">cbpA</name>
    <name evidence="2" type="ORF">GCM10022277_24920</name>
</gene>
<dbReference type="InterPro" id="IPR000595">
    <property type="entry name" value="cNMP-bd_dom"/>
</dbReference>